<keyword evidence="3" id="KW-1185">Reference proteome</keyword>
<evidence type="ECO:0000256" key="1">
    <source>
        <dbReference type="SAM" id="Phobius"/>
    </source>
</evidence>
<name>A0ABR9MIF7_9ACTN</name>
<gene>
    <name evidence="2" type="ORF">H4W80_010974</name>
</gene>
<feature type="transmembrane region" description="Helical" evidence="1">
    <location>
        <begin position="301"/>
        <end position="322"/>
    </location>
</feature>
<dbReference type="Proteomes" id="UP000633509">
    <property type="component" value="Unassembled WGS sequence"/>
</dbReference>
<evidence type="ECO:0008006" key="4">
    <source>
        <dbReference type="Google" id="ProtNLM"/>
    </source>
</evidence>
<evidence type="ECO:0000313" key="2">
    <source>
        <dbReference type="EMBL" id="MBE1592716.1"/>
    </source>
</evidence>
<feature type="transmembrane region" description="Helical" evidence="1">
    <location>
        <begin position="98"/>
        <end position="122"/>
    </location>
</feature>
<keyword evidence="1" id="KW-0812">Transmembrane</keyword>
<comment type="caution">
    <text evidence="2">The sequence shown here is derived from an EMBL/GenBank/DDBJ whole genome shotgun (WGS) entry which is preliminary data.</text>
</comment>
<feature type="transmembrane region" description="Helical" evidence="1">
    <location>
        <begin position="446"/>
        <end position="463"/>
    </location>
</feature>
<feature type="transmembrane region" description="Helical" evidence="1">
    <location>
        <begin position="365"/>
        <end position="384"/>
    </location>
</feature>
<feature type="transmembrane region" description="Helical" evidence="1">
    <location>
        <begin position="187"/>
        <end position="215"/>
    </location>
</feature>
<protein>
    <recommendedName>
        <fullName evidence="4">Glycosyltransferase RgtA/B/C/D-like domain-containing protein</fullName>
    </recommendedName>
</protein>
<reference evidence="2 3" key="1">
    <citation type="submission" date="2020-10" db="EMBL/GenBank/DDBJ databases">
        <title>Sequencing the genomes of 1000 actinobacteria strains.</title>
        <authorList>
            <person name="Klenk H.-P."/>
        </authorList>
    </citation>
    <scope>NUCLEOTIDE SEQUENCE [LARGE SCALE GENOMIC DNA]</scope>
    <source>
        <strain evidence="2 3">DSM 43173</strain>
    </source>
</reference>
<keyword evidence="1" id="KW-0472">Membrane</keyword>
<dbReference type="RefSeq" id="WP_192792202.1">
    <property type="nucleotide sequence ID" value="NZ_JADBEK010000001.1"/>
</dbReference>
<feature type="transmembrane region" description="Helical" evidence="1">
    <location>
        <begin position="334"/>
        <end position="353"/>
    </location>
</feature>
<proteinExistence type="predicted"/>
<evidence type="ECO:0000313" key="3">
    <source>
        <dbReference type="Proteomes" id="UP000633509"/>
    </source>
</evidence>
<keyword evidence="1" id="KW-1133">Transmembrane helix</keyword>
<dbReference type="EMBL" id="JADBEK010000001">
    <property type="protein sequence ID" value="MBE1592716.1"/>
    <property type="molecule type" value="Genomic_DNA"/>
</dbReference>
<feature type="transmembrane region" description="Helical" evidence="1">
    <location>
        <begin position="131"/>
        <end position="151"/>
    </location>
</feature>
<feature type="transmembrane region" description="Helical" evidence="1">
    <location>
        <begin position="157"/>
        <end position="175"/>
    </location>
</feature>
<feature type="transmembrane region" description="Helical" evidence="1">
    <location>
        <begin position="23"/>
        <end position="41"/>
    </location>
</feature>
<organism evidence="2 3">
    <name type="scientific">Nonomuraea angiospora</name>
    <dbReference type="NCBI Taxonomy" id="46172"/>
    <lineage>
        <taxon>Bacteria</taxon>
        <taxon>Bacillati</taxon>
        <taxon>Actinomycetota</taxon>
        <taxon>Actinomycetes</taxon>
        <taxon>Streptosporangiales</taxon>
        <taxon>Streptosporangiaceae</taxon>
        <taxon>Nonomuraea</taxon>
    </lineage>
</organism>
<accession>A0ABR9MIF7</accession>
<sequence length="577" mass="59801">MTTAFMTPAPVHAAARHTGRARLWWLLAAGWVAHVALRLWLYRYHTGPVANPDETGYLLAARWLAGGPGADLSGSTFYQGGYPLLLVPIFWLTSDPVLAYRLAAGVGSMAAASAYPLAYLLLRRLGLGRRAALITAFVAALSPALVVFSGLALTDAILPVLVLAWLVALHDLVAYGSARAGAVAGALAAFAMAAHLRGTVVLVVFVLVVVVVVWARRTAVAPGRNSAKGQAEAAGPARAVRPAVAALASAAVVAVAGKALNGALGAALYPGGPRDLSGLLVSRLTSLEGQAWALSGAAGQLWYLVAGTWGLAGVGLAGAAATLVRRSAPYAHRVLAGALLLTTLGIAYASSAALPDEHRVGNYVYGRYLACVAVAWTLAGLIVLVKGGRLAVVRHALAAAGLMAVTGGVAAWYAGDRLERYAFIAFDFPEVIFLTGENDALNLVEASVPALVLLACLTGAAFLTARRARLLLVVGVLALIDIAFTAGQAPARPSGADWLPAPPPGRVAVDRRVRWNIWVPLAYRVSWTRIELYSDRPPAGACTAVVPYGTAPPPGWTATGLGGAQQGWATWSNGRCR</sequence>
<feature type="transmembrane region" description="Helical" evidence="1">
    <location>
        <begin position="396"/>
        <end position="414"/>
    </location>
</feature>
<feature type="transmembrane region" description="Helical" evidence="1">
    <location>
        <begin position="470"/>
        <end position="487"/>
    </location>
</feature>